<evidence type="ECO:0000259" key="1">
    <source>
        <dbReference type="Pfam" id="PF14529"/>
    </source>
</evidence>
<dbReference type="Proteomes" id="UP001054837">
    <property type="component" value="Unassembled WGS sequence"/>
</dbReference>
<keyword evidence="3" id="KW-1185">Reference proteome</keyword>
<sequence length="103" mass="11681">MYAIYIPPASKPNLSVLSIKHKTIVIEDMKAQSMRWGYSDVNASRTEIEDLLNSSSLELIYYTSDKPTYLHYNENCTADLLCISPDISIDSKRKAIEDPGSEY</sequence>
<accession>A0AAV4QJH9</accession>
<evidence type="ECO:0000313" key="2">
    <source>
        <dbReference type="EMBL" id="GIY09442.1"/>
    </source>
</evidence>
<gene>
    <name evidence="2" type="primary">HNAJ_LOCUS12600</name>
    <name evidence="2" type="ORF">CDAR_605951</name>
</gene>
<reference evidence="2 3" key="1">
    <citation type="submission" date="2021-06" db="EMBL/GenBank/DDBJ databases">
        <title>Caerostris darwini draft genome.</title>
        <authorList>
            <person name="Kono N."/>
            <person name="Arakawa K."/>
        </authorList>
    </citation>
    <scope>NUCLEOTIDE SEQUENCE [LARGE SCALE GENOMIC DNA]</scope>
</reference>
<dbReference type="AlphaFoldDB" id="A0AAV4QJH9"/>
<comment type="caution">
    <text evidence="2">The sequence shown here is derived from an EMBL/GenBank/DDBJ whole genome shotgun (WGS) entry which is preliminary data.</text>
</comment>
<protein>
    <recommendedName>
        <fullName evidence="1">Endonuclease/exonuclease/phosphatase domain-containing protein</fullName>
    </recommendedName>
</protein>
<name>A0AAV4QJH9_9ARAC</name>
<proteinExistence type="predicted"/>
<dbReference type="EMBL" id="BPLQ01004635">
    <property type="protein sequence ID" value="GIY09442.1"/>
    <property type="molecule type" value="Genomic_DNA"/>
</dbReference>
<dbReference type="Pfam" id="PF14529">
    <property type="entry name" value="Exo_endo_phos_2"/>
    <property type="match status" value="1"/>
</dbReference>
<dbReference type="InterPro" id="IPR005135">
    <property type="entry name" value="Endo/exonuclease/phosphatase"/>
</dbReference>
<dbReference type="InterPro" id="IPR036691">
    <property type="entry name" value="Endo/exonu/phosph_ase_sf"/>
</dbReference>
<evidence type="ECO:0000313" key="3">
    <source>
        <dbReference type="Proteomes" id="UP001054837"/>
    </source>
</evidence>
<dbReference type="Gene3D" id="3.60.10.10">
    <property type="entry name" value="Endonuclease/exonuclease/phosphatase"/>
    <property type="match status" value="1"/>
</dbReference>
<feature type="domain" description="Endonuclease/exonuclease/phosphatase" evidence="1">
    <location>
        <begin position="20"/>
        <end position="100"/>
    </location>
</feature>
<organism evidence="2 3">
    <name type="scientific">Caerostris darwini</name>
    <dbReference type="NCBI Taxonomy" id="1538125"/>
    <lineage>
        <taxon>Eukaryota</taxon>
        <taxon>Metazoa</taxon>
        <taxon>Ecdysozoa</taxon>
        <taxon>Arthropoda</taxon>
        <taxon>Chelicerata</taxon>
        <taxon>Arachnida</taxon>
        <taxon>Araneae</taxon>
        <taxon>Araneomorphae</taxon>
        <taxon>Entelegynae</taxon>
        <taxon>Araneoidea</taxon>
        <taxon>Araneidae</taxon>
        <taxon>Caerostris</taxon>
    </lineage>
</organism>
<dbReference type="GO" id="GO:0003824">
    <property type="term" value="F:catalytic activity"/>
    <property type="evidence" value="ECO:0007669"/>
    <property type="project" value="InterPro"/>
</dbReference>